<name>A0AAD3S4Y8_NEPGR</name>
<proteinExistence type="predicted"/>
<evidence type="ECO:0000313" key="12">
    <source>
        <dbReference type="Proteomes" id="UP001279734"/>
    </source>
</evidence>
<evidence type="ECO:0000256" key="7">
    <source>
        <dbReference type="ARBA" id="ARBA00022989"/>
    </source>
</evidence>
<keyword evidence="4" id="KW-0812">Transmembrane</keyword>
<gene>
    <name evidence="11" type="ORF">Nepgr_006419</name>
</gene>
<evidence type="ECO:0000313" key="11">
    <source>
        <dbReference type="EMBL" id="GMH04579.1"/>
    </source>
</evidence>
<keyword evidence="5" id="KW-0460">Magnesium</keyword>
<reference evidence="11" key="1">
    <citation type="submission" date="2023-05" db="EMBL/GenBank/DDBJ databases">
        <title>Nepenthes gracilis genome sequencing.</title>
        <authorList>
            <person name="Fukushima K."/>
        </authorList>
    </citation>
    <scope>NUCLEOTIDE SEQUENCE</scope>
    <source>
        <strain evidence="11">SING2019-196</strain>
    </source>
</reference>
<keyword evidence="3" id="KW-0813">Transport</keyword>
<dbReference type="EC" id="7.1.3.1" evidence="2"/>
<dbReference type="Proteomes" id="UP001279734">
    <property type="component" value="Unassembled WGS sequence"/>
</dbReference>
<dbReference type="Pfam" id="PF03030">
    <property type="entry name" value="H_PPase"/>
    <property type="match status" value="1"/>
</dbReference>
<evidence type="ECO:0000256" key="8">
    <source>
        <dbReference type="ARBA" id="ARBA00023065"/>
    </source>
</evidence>
<dbReference type="PANTHER" id="PTHR31998">
    <property type="entry name" value="K(+)-INSENSITIVE PYROPHOSPHATE-ENERGIZED PROTON PUMP"/>
    <property type="match status" value="1"/>
</dbReference>
<accession>A0AAD3S4Y8</accession>
<keyword evidence="7" id="KW-1133">Transmembrane helix</keyword>
<organism evidence="11 12">
    <name type="scientific">Nepenthes gracilis</name>
    <name type="common">Slender pitcher plant</name>
    <dbReference type="NCBI Taxonomy" id="150966"/>
    <lineage>
        <taxon>Eukaryota</taxon>
        <taxon>Viridiplantae</taxon>
        <taxon>Streptophyta</taxon>
        <taxon>Embryophyta</taxon>
        <taxon>Tracheophyta</taxon>
        <taxon>Spermatophyta</taxon>
        <taxon>Magnoliopsida</taxon>
        <taxon>eudicotyledons</taxon>
        <taxon>Gunneridae</taxon>
        <taxon>Pentapetalae</taxon>
        <taxon>Caryophyllales</taxon>
        <taxon>Nepenthaceae</taxon>
        <taxon>Nepenthes</taxon>
    </lineage>
</organism>
<dbReference type="EMBL" id="BSYO01000005">
    <property type="protein sequence ID" value="GMH04579.1"/>
    <property type="molecule type" value="Genomic_DNA"/>
</dbReference>
<keyword evidence="12" id="KW-1185">Reference proteome</keyword>
<sequence>MRAVTDCNKSDHTGEGNGGGSDLTPGAIGSQIGVTMPFQNDKEGQLGDRDVFICHSLIIVVANFTTTSSHFTAYLYVGMGFLLVENGHLVLNIVHNLFKLYHSGDWGGLFESITSHGLDGSMALLGRIGKGIHPKNVDIDANFVGKVKGKSPKDHPRHSVVIANKVGHAVGVTSSAAAAAVTAAKPIDSIYTSISPYPTATASLGQDYKAQRKYLGQNIAM</sequence>
<dbReference type="GO" id="GO:0012505">
    <property type="term" value="C:endomembrane system"/>
    <property type="evidence" value="ECO:0007669"/>
    <property type="project" value="UniProtKB-SubCell"/>
</dbReference>
<feature type="region of interest" description="Disordered" evidence="10">
    <location>
        <begin position="1"/>
        <end position="23"/>
    </location>
</feature>
<comment type="subcellular location">
    <subcellularLocation>
        <location evidence="1">Endomembrane system</location>
        <topology evidence="1">Multi-pass membrane protein</topology>
    </subcellularLocation>
</comment>
<evidence type="ECO:0000256" key="2">
    <source>
        <dbReference type="ARBA" id="ARBA00013242"/>
    </source>
</evidence>
<keyword evidence="9" id="KW-0472">Membrane</keyword>
<dbReference type="AlphaFoldDB" id="A0AAD3S4Y8"/>
<evidence type="ECO:0000256" key="6">
    <source>
        <dbReference type="ARBA" id="ARBA00022967"/>
    </source>
</evidence>
<comment type="caution">
    <text evidence="11">The sequence shown here is derived from an EMBL/GenBank/DDBJ whole genome shotgun (WGS) entry which is preliminary data.</text>
</comment>
<evidence type="ECO:0000256" key="1">
    <source>
        <dbReference type="ARBA" id="ARBA00004127"/>
    </source>
</evidence>
<dbReference type="GO" id="GO:0016020">
    <property type="term" value="C:membrane"/>
    <property type="evidence" value="ECO:0007669"/>
    <property type="project" value="InterPro"/>
</dbReference>
<keyword evidence="8" id="KW-0406">Ion transport</keyword>
<evidence type="ECO:0000256" key="5">
    <source>
        <dbReference type="ARBA" id="ARBA00022842"/>
    </source>
</evidence>
<dbReference type="GO" id="GO:0009678">
    <property type="term" value="F:diphosphate hydrolysis-driven proton transmembrane transporter activity"/>
    <property type="evidence" value="ECO:0007669"/>
    <property type="project" value="UniProtKB-EC"/>
</dbReference>
<dbReference type="InterPro" id="IPR004131">
    <property type="entry name" value="PPase-energised_H-pump"/>
</dbReference>
<evidence type="ECO:0000256" key="9">
    <source>
        <dbReference type="ARBA" id="ARBA00023136"/>
    </source>
</evidence>
<keyword evidence="6" id="KW-1278">Translocase</keyword>
<evidence type="ECO:0000256" key="3">
    <source>
        <dbReference type="ARBA" id="ARBA00022448"/>
    </source>
</evidence>
<protein>
    <recommendedName>
        <fullName evidence="2">H(+)-exporting diphosphatase</fullName>
        <ecNumber evidence="2">7.1.3.1</ecNumber>
    </recommendedName>
</protein>
<evidence type="ECO:0000256" key="10">
    <source>
        <dbReference type="SAM" id="MobiDB-lite"/>
    </source>
</evidence>
<evidence type="ECO:0000256" key="4">
    <source>
        <dbReference type="ARBA" id="ARBA00022692"/>
    </source>
</evidence>
<dbReference type="GO" id="GO:0004427">
    <property type="term" value="F:inorganic diphosphate phosphatase activity"/>
    <property type="evidence" value="ECO:0007669"/>
    <property type="project" value="InterPro"/>
</dbReference>